<dbReference type="STRING" id="521045.Kole_1592"/>
<keyword evidence="5" id="KW-0597">Phosphoprotein</keyword>
<protein>
    <submittedName>
        <fullName evidence="8">Two component, sigma54 specific, transcriptional regulator, Fis family</fullName>
    </submittedName>
</protein>
<dbReference type="KEGG" id="kol:Kole_1592"/>
<dbReference type="GO" id="GO:0005524">
    <property type="term" value="F:ATP binding"/>
    <property type="evidence" value="ECO:0007669"/>
    <property type="project" value="UniProtKB-KW"/>
</dbReference>
<dbReference type="InterPro" id="IPR011006">
    <property type="entry name" value="CheY-like_superfamily"/>
</dbReference>
<dbReference type="InterPro" id="IPR003593">
    <property type="entry name" value="AAA+_ATPase"/>
</dbReference>
<reference evidence="8 9" key="2">
    <citation type="journal article" date="2011" name="J. Bacteriol.">
        <title>Genome Sequence of Kosmotoga olearia Strain TBF 19.5.1, a Thermophilic Bacterium with a Wide Growth Temperature Range, Isolated from the Troll B Oil Platform in the North Sea.</title>
        <authorList>
            <person name="Swithers K.S."/>
            <person name="Dipippo J.L."/>
            <person name="Bruce D.C."/>
            <person name="Detter C."/>
            <person name="Tapia R."/>
            <person name="Han S."/>
            <person name="Goodwin L.A."/>
            <person name="Han J."/>
            <person name="Woyke T."/>
            <person name="Pitluck S."/>
            <person name="Pennacchio L."/>
            <person name="Nolan M."/>
            <person name="Mikhailova N."/>
            <person name="Land M.L."/>
            <person name="Nesbo C.L."/>
            <person name="Gogarten J.P."/>
            <person name="Noll K.M."/>
        </authorList>
    </citation>
    <scope>NUCLEOTIDE SEQUENCE [LARGE SCALE GENOMIC DNA]</scope>
    <source>
        <strain evidence="9">ATCC BAA-1733 / DSM 21960 / TBF 19.5.1</strain>
    </source>
</reference>
<dbReference type="InterPro" id="IPR009057">
    <property type="entry name" value="Homeodomain-like_sf"/>
</dbReference>
<feature type="modified residue" description="4-aspartylphosphate" evidence="5">
    <location>
        <position position="53"/>
    </location>
</feature>
<evidence type="ECO:0000256" key="4">
    <source>
        <dbReference type="ARBA" id="ARBA00023163"/>
    </source>
</evidence>
<evidence type="ECO:0000259" key="6">
    <source>
        <dbReference type="PROSITE" id="PS50045"/>
    </source>
</evidence>
<dbReference type="RefSeq" id="WP_015868927.1">
    <property type="nucleotide sequence ID" value="NC_012785.1"/>
</dbReference>
<proteinExistence type="predicted"/>
<dbReference type="PANTHER" id="PTHR32071:SF119">
    <property type="entry name" value="SIGMA L-DEPENDENT TRANSCRIPTIONAL REGULATOR YPLP-RELATED"/>
    <property type="match status" value="1"/>
</dbReference>
<gene>
    <name evidence="8" type="ordered locus">Kole_1592</name>
</gene>
<dbReference type="PROSITE" id="PS00675">
    <property type="entry name" value="SIGMA54_INTERACT_1"/>
    <property type="match status" value="1"/>
</dbReference>
<evidence type="ECO:0000256" key="2">
    <source>
        <dbReference type="ARBA" id="ARBA00022840"/>
    </source>
</evidence>
<dbReference type="Gene3D" id="1.10.10.60">
    <property type="entry name" value="Homeodomain-like"/>
    <property type="match status" value="1"/>
</dbReference>
<dbReference type="Gene3D" id="1.10.8.60">
    <property type="match status" value="1"/>
</dbReference>
<feature type="domain" description="Sigma-54 factor interaction" evidence="6">
    <location>
        <begin position="141"/>
        <end position="369"/>
    </location>
</feature>
<dbReference type="PROSITE" id="PS50045">
    <property type="entry name" value="SIGMA54_INTERACT_4"/>
    <property type="match status" value="1"/>
</dbReference>
<dbReference type="Gene3D" id="3.40.50.2300">
    <property type="match status" value="1"/>
</dbReference>
<feature type="domain" description="Response regulatory" evidence="7">
    <location>
        <begin position="4"/>
        <end position="116"/>
    </location>
</feature>
<dbReference type="Proteomes" id="UP000002382">
    <property type="component" value="Chromosome"/>
</dbReference>
<dbReference type="SUPFAM" id="SSF52540">
    <property type="entry name" value="P-loop containing nucleoside triphosphate hydrolases"/>
    <property type="match status" value="1"/>
</dbReference>
<dbReference type="SUPFAM" id="SSF52172">
    <property type="entry name" value="CheY-like"/>
    <property type="match status" value="1"/>
</dbReference>
<dbReference type="InterPro" id="IPR002197">
    <property type="entry name" value="HTH_Fis"/>
</dbReference>
<evidence type="ECO:0000256" key="1">
    <source>
        <dbReference type="ARBA" id="ARBA00022741"/>
    </source>
</evidence>
<keyword evidence="2" id="KW-0067">ATP-binding</keyword>
<name>C5CF13_KOSOT</name>
<evidence type="ECO:0000259" key="7">
    <source>
        <dbReference type="PROSITE" id="PS50110"/>
    </source>
</evidence>
<accession>C5CF13</accession>
<evidence type="ECO:0000313" key="8">
    <source>
        <dbReference type="EMBL" id="ACR80282.1"/>
    </source>
</evidence>
<dbReference type="OrthoDB" id="9803970at2"/>
<evidence type="ECO:0000313" key="9">
    <source>
        <dbReference type="Proteomes" id="UP000002382"/>
    </source>
</evidence>
<dbReference type="AlphaFoldDB" id="C5CF13"/>
<dbReference type="InterPro" id="IPR027417">
    <property type="entry name" value="P-loop_NTPase"/>
</dbReference>
<dbReference type="SMART" id="SM00382">
    <property type="entry name" value="AAA"/>
    <property type="match status" value="1"/>
</dbReference>
<sequence>MKRKLLVVDDDMAFNLILCEALESEGYLVTKAHDLKSAKELLQEESFDCALLDIRLPDGDGIELIDFARSQETIVIVMSAHGNIETAVSAVKKGAYNFLEKPFDLNHALVEVERALKFAELQREHRLLLKKVKQLGFTDELLGVSESIVSIKKLIENIAPKKVTVLIQGESGTGKEVIARMIHKLSGRKEFVDINCGAIPENLFESEIFGYEKGAFTGAGDSKKGLVEEADRGTLFLDEISELPITLQPKLLRFIETGTFQRIGSTKRKKTDVRIICATNRDLEKLVEEGKFREDLFYRLNVVRIKLPPLRERPEDIAILAKQFVKDISAELGLRKRPKISETFIQALMNYHWPGNVRELRNCLLSILAVHDSSETLEEWMLFDVLGSRIDNSRDASNEDLTLEELEKRYIRKLLKKYSGNKTKVAQVLGISKSTLYEKLKRWEPF</sequence>
<dbReference type="SUPFAM" id="SSF46689">
    <property type="entry name" value="Homeodomain-like"/>
    <property type="match status" value="1"/>
</dbReference>
<dbReference type="HOGENOM" id="CLU_000445_0_6_0"/>
<dbReference type="PROSITE" id="PS00688">
    <property type="entry name" value="SIGMA54_INTERACT_3"/>
    <property type="match status" value="1"/>
</dbReference>
<dbReference type="PRINTS" id="PR01590">
    <property type="entry name" value="HTHFIS"/>
</dbReference>
<dbReference type="GO" id="GO:0043565">
    <property type="term" value="F:sequence-specific DNA binding"/>
    <property type="evidence" value="ECO:0007669"/>
    <property type="project" value="InterPro"/>
</dbReference>
<dbReference type="InterPro" id="IPR058031">
    <property type="entry name" value="AAA_lid_NorR"/>
</dbReference>
<keyword evidence="9" id="KW-1185">Reference proteome</keyword>
<keyword evidence="3" id="KW-0805">Transcription regulation</keyword>
<dbReference type="Gene3D" id="3.40.50.300">
    <property type="entry name" value="P-loop containing nucleotide triphosphate hydrolases"/>
    <property type="match status" value="1"/>
</dbReference>
<dbReference type="Pfam" id="PF00072">
    <property type="entry name" value="Response_reg"/>
    <property type="match status" value="1"/>
</dbReference>
<dbReference type="Pfam" id="PF00158">
    <property type="entry name" value="Sigma54_activat"/>
    <property type="match status" value="1"/>
</dbReference>
<dbReference type="eggNOG" id="COG2204">
    <property type="taxonomic scope" value="Bacteria"/>
</dbReference>
<evidence type="ECO:0000256" key="5">
    <source>
        <dbReference type="PROSITE-ProRule" id="PRU00169"/>
    </source>
</evidence>
<dbReference type="InterPro" id="IPR001789">
    <property type="entry name" value="Sig_transdc_resp-reg_receiver"/>
</dbReference>
<dbReference type="CDD" id="cd00009">
    <property type="entry name" value="AAA"/>
    <property type="match status" value="1"/>
</dbReference>
<dbReference type="GO" id="GO:0000160">
    <property type="term" value="P:phosphorelay signal transduction system"/>
    <property type="evidence" value="ECO:0007669"/>
    <property type="project" value="InterPro"/>
</dbReference>
<dbReference type="InterPro" id="IPR025662">
    <property type="entry name" value="Sigma_54_int_dom_ATP-bd_1"/>
</dbReference>
<dbReference type="Pfam" id="PF02954">
    <property type="entry name" value="HTH_8"/>
    <property type="match status" value="1"/>
</dbReference>
<dbReference type="FunFam" id="3.40.50.300:FF:000006">
    <property type="entry name" value="DNA-binding transcriptional regulator NtrC"/>
    <property type="match status" value="1"/>
</dbReference>
<organism evidence="8 9">
    <name type="scientific">Kosmotoga olearia (strain ATCC BAA-1733 / DSM 21960 / TBF 19.5.1)</name>
    <dbReference type="NCBI Taxonomy" id="521045"/>
    <lineage>
        <taxon>Bacteria</taxon>
        <taxon>Thermotogati</taxon>
        <taxon>Thermotogota</taxon>
        <taxon>Thermotogae</taxon>
        <taxon>Kosmotogales</taxon>
        <taxon>Kosmotogaceae</taxon>
        <taxon>Kosmotoga</taxon>
    </lineage>
</organism>
<dbReference type="EMBL" id="CP001634">
    <property type="protein sequence ID" value="ACR80282.1"/>
    <property type="molecule type" value="Genomic_DNA"/>
</dbReference>
<dbReference type="Pfam" id="PF25601">
    <property type="entry name" value="AAA_lid_14"/>
    <property type="match status" value="1"/>
</dbReference>
<dbReference type="PANTHER" id="PTHR32071">
    <property type="entry name" value="TRANSCRIPTIONAL REGULATORY PROTEIN"/>
    <property type="match status" value="1"/>
</dbReference>
<dbReference type="InterPro" id="IPR002078">
    <property type="entry name" value="Sigma_54_int"/>
</dbReference>
<dbReference type="PROSITE" id="PS50110">
    <property type="entry name" value="RESPONSE_REGULATORY"/>
    <property type="match status" value="1"/>
</dbReference>
<dbReference type="InterPro" id="IPR025944">
    <property type="entry name" value="Sigma_54_int_dom_CS"/>
</dbReference>
<evidence type="ECO:0000256" key="3">
    <source>
        <dbReference type="ARBA" id="ARBA00023015"/>
    </source>
</evidence>
<keyword evidence="1" id="KW-0547">Nucleotide-binding</keyword>
<reference evidence="8 9" key="1">
    <citation type="submission" date="2009-06" db="EMBL/GenBank/DDBJ databases">
        <title>Complete sequence of Thermotogales bacterium TBF 19.5.1.</title>
        <authorList>
            <consortium name="US DOE Joint Genome Institute"/>
            <person name="Lucas S."/>
            <person name="Copeland A."/>
            <person name="Lapidus A."/>
            <person name="Glavina del Rio T."/>
            <person name="Tice H."/>
            <person name="Bruce D."/>
            <person name="Goodwin L."/>
            <person name="Pitluck S."/>
            <person name="Chertkov O."/>
            <person name="Brettin T."/>
            <person name="Detter J.C."/>
            <person name="Han C."/>
            <person name="Schmutz J."/>
            <person name="Larimer F."/>
            <person name="Land M."/>
            <person name="Hauser L."/>
            <person name="Kyrpides N."/>
            <person name="Ovchinnikova G."/>
            <person name="Noll K."/>
        </authorList>
    </citation>
    <scope>NUCLEOTIDE SEQUENCE [LARGE SCALE GENOMIC DNA]</scope>
    <source>
        <strain evidence="9">ATCC BAA-1733 / DSM 21960 / TBF 19.5.1</strain>
    </source>
</reference>
<keyword evidence="4" id="KW-0804">Transcription</keyword>
<dbReference type="GO" id="GO:0006355">
    <property type="term" value="P:regulation of DNA-templated transcription"/>
    <property type="evidence" value="ECO:0007669"/>
    <property type="project" value="InterPro"/>
</dbReference>
<dbReference type="SMART" id="SM00448">
    <property type="entry name" value="REC"/>
    <property type="match status" value="1"/>
</dbReference>